<sequence>MNILNQFDYYAPKTKKEAMELVKSLGDKAKVLAGGTDLIIMMKEKMIKPEAIIDISELSELKGIVCEGGKGARIGACTTISEIEFSKELAAKYGALTYAAGELGSNQVRVMATIGGNCCHSSPAAETPTSLSALGASVVLGSLEGERELPIEEFILGNRKNALELGEILVEFILPEPEKKSACRYGYIGLRDAMEIDAVNMAVNLVLEQDGETIKDVKLVMGSVSPRPLISEKTPALLKGRKLTEELILQVGEAAQNEAKPISDVRASAEYRRDVVGALARRLVKEAYEAAKEA</sequence>
<dbReference type="PANTHER" id="PTHR42659:SF2">
    <property type="entry name" value="XANTHINE DEHYDROGENASE SUBUNIT C-RELATED"/>
    <property type="match status" value="1"/>
</dbReference>
<evidence type="ECO:0000313" key="6">
    <source>
        <dbReference type="Proteomes" id="UP000675664"/>
    </source>
</evidence>
<dbReference type="AlphaFoldDB" id="A0A8J7W6L6"/>
<reference evidence="5" key="1">
    <citation type="submission" date="2021-04" db="EMBL/GenBank/DDBJ databases">
        <title>Sinoanaerobacter chloroacetimidivorans sp. nov., an obligate anaerobic bacterium isolated from anaerobic sludge.</title>
        <authorList>
            <person name="Bao Y."/>
        </authorList>
    </citation>
    <scope>NUCLEOTIDE SEQUENCE</scope>
    <source>
        <strain evidence="5">BAD-6</strain>
    </source>
</reference>
<keyword evidence="1" id="KW-0285">Flavoprotein</keyword>
<accession>A0A8J7W6L6</accession>
<dbReference type="RefSeq" id="WP_227020233.1">
    <property type="nucleotide sequence ID" value="NZ_JAGSND010000021.1"/>
</dbReference>
<keyword evidence="3" id="KW-0560">Oxidoreductase</keyword>
<evidence type="ECO:0000313" key="5">
    <source>
        <dbReference type="EMBL" id="MBR0600120.1"/>
    </source>
</evidence>
<dbReference type="InterPro" id="IPR016166">
    <property type="entry name" value="FAD-bd_PCMH"/>
</dbReference>
<dbReference type="Pfam" id="PF00941">
    <property type="entry name" value="FAD_binding_5"/>
    <property type="match status" value="1"/>
</dbReference>
<dbReference type="EMBL" id="JAGSND010000021">
    <property type="protein sequence ID" value="MBR0600120.1"/>
    <property type="molecule type" value="Genomic_DNA"/>
</dbReference>
<comment type="caution">
    <text evidence="5">The sequence shown here is derived from an EMBL/GenBank/DDBJ whole genome shotgun (WGS) entry which is preliminary data.</text>
</comment>
<organism evidence="5 6">
    <name type="scientific">Sinanaerobacter chloroacetimidivorans</name>
    <dbReference type="NCBI Taxonomy" id="2818044"/>
    <lineage>
        <taxon>Bacteria</taxon>
        <taxon>Bacillati</taxon>
        <taxon>Bacillota</taxon>
        <taxon>Clostridia</taxon>
        <taxon>Peptostreptococcales</taxon>
        <taxon>Anaerovoracaceae</taxon>
        <taxon>Sinanaerobacter</taxon>
    </lineage>
</organism>
<dbReference type="PROSITE" id="PS51387">
    <property type="entry name" value="FAD_PCMH"/>
    <property type="match status" value="1"/>
</dbReference>
<dbReference type="Gene3D" id="3.30.390.50">
    <property type="entry name" value="CO dehydrogenase flavoprotein, C-terminal domain"/>
    <property type="match status" value="1"/>
</dbReference>
<dbReference type="InterPro" id="IPR036683">
    <property type="entry name" value="CO_DH_flav_C_dom_sf"/>
</dbReference>
<dbReference type="SUPFAM" id="SSF56176">
    <property type="entry name" value="FAD-binding/transporter-associated domain-like"/>
    <property type="match status" value="1"/>
</dbReference>
<evidence type="ECO:0000259" key="4">
    <source>
        <dbReference type="PROSITE" id="PS51387"/>
    </source>
</evidence>
<keyword evidence="2" id="KW-0274">FAD</keyword>
<dbReference type="InterPro" id="IPR005107">
    <property type="entry name" value="CO_DH_flav_C"/>
</dbReference>
<dbReference type="InterPro" id="IPR036318">
    <property type="entry name" value="FAD-bd_PCMH-like_sf"/>
</dbReference>
<dbReference type="InterPro" id="IPR016167">
    <property type="entry name" value="FAD-bd_PCMH_sub1"/>
</dbReference>
<dbReference type="GO" id="GO:0071949">
    <property type="term" value="F:FAD binding"/>
    <property type="evidence" value="ECO:0007669"/>
    <property type="project" value="InterPro"/>
</dbReference>
<dbReference type="InterPro" id="IPR016169">
    <property type="entry name" value="FAD-bd_PCMH_sub2"/>
</dbReference>
<keyword evidence="6" id="KW-1185">Reference proteome</keyword>
<dbReference type="InterPro" id="IPR002346">
    <property type="entry name" value="Mopterin_DH_FAD-bd"/>
</dbReference>
<dbReference type="GO" id="GO:0016491">
    <property type="term" value="F:oxidoreductase activity"/>
    <property type="evidence" value="ECO:0007669"/>
    <property type="project" value="UniProtKB-KW"/>
</dbReference>
<dbReference type="PANTHER" id="PTHR42659">
    <property type="entry name" value="XANTHINE DEHYDROGENASE SUBUNIT C-RELATED"/>
    <property type="match status" value="1"/>
</dbReference>
<evidence type="ECO:0000256" key="3">
    <source>
        <dbReference type="ARBA" id="ARBA00023002"/>
    </source>
</evidence>
<dbReference type="SMART" id="SM01092">
    <property type="entry name" value="CO_deh_flav_C"/>
    <property type="match status" value="1"/>
</dbReference>
<evidence type="ECO:0000256" key="2">
    <source>
        <dbReference type="ARBA" id="ARBA00022827"/>
    </source>
</evidence>
<evidence type="ECO:0000256" key="1">
    <source>
        <dbReference type="ARBA" id="ARBA00022630"/>
    </source>
</evidence>
<dbReference type="Pfam" id="PF03450">
    <property type="entry name" value="CO_deh_flav_C"/>
    <property type="match status" value="1"/>
</dbReference>
<dbReference type="Gene3D" id="3.30.43.10">
    <property type="entry name" value="Uridine Diphospho-n-acetylenolpyruvylglucosamine Reductase, domain 2"/>
    <property type="match status" value="1"/>
</dbReference>
<dbReference type="SUPFAM" id="SSF55447">
    <property type="entry name" value="CO dehydrogenase flavoprotein C-terminal domain-like"/>
    <property type="match status" value="1"/>
</dbReference>
<proteinExistence type="predicted"/>
<protein>
    <submittedName>
        <fullName evidence="5">Xanthine dehydrogenase family protein subunit M</fullName>
    </submittedName>
</protein>
<name>A0A8J7W6L6_9FIRM</name>
<feature type="domain" description="FAD-binding PCMH-type" evidence="4">
    <location>
        <begin position="2"/>
        <end position="179"/>
    </location>
</feature>
<dbReference type="Gene3D" id="3.30.465.10">
    <property type="match status" value="1"/>
</dbReference>
<reference evidence="5" key="2">
    <citation type="submission" date="2021-04" db="EMBL/GenBank/DDBJ databases">
        <authorList>
            <person name="Liu J."/>
        </authorList>
    </citation>
    <scope>NUCLEOTIDE SEQUENCE</scope>
    <source>
        <strain evidence="5">BAD-6</strain>
    </source>
</reference>
<dbReference type="Proteomes" id="UP000675664">
    <property type="component" value="Unassembled WGS sequence"/>
</dbReference>
<dbReference type="InterPro" id="IPR051312">
    <property type="entry name" value="Diverse_Substr_Oxidored"/>
</dbReference>
<gene>
    <name evidence="5" type="ORF">KCX82_19735</name>
</gene>